<dbReference type="InterPro" id="IPR036388">
    <property type="entry name" value="WH-like_DNA-bd_sf"/>
</dbReference>
<proteinExistence type="predicted"/>
<dbReference type="EMBL" id="FSRM01000001">
    <property type="protein sequence ID" value="SIO19232.1"/>
    <property type="molecule type" value="Genomic_DNA"/>
</dbReference>
<dbReference type="Pfam" id="PF01047">
    <property type="entry name" value="MarR"/>
    <property type="match status" value="1"/>
</dbReference>
<reference evidence="2 3" key="1">
    <citation type="submission" date="2016-11" db="EMBL/GenBank/DDBJ databases">
        <authorList>
            <person name="Jaros S."/>
            <person name="Januszkiewicz K."/>
            <person name="Wedrychowicz H."/>
        </authorList>
    </citation>
    <scope>NUCLEOTIDE SEQUENCE [LARGE SCALE GENOMIC DNA]</scope>
    <source>
        <strain evidence="2 3">GAS86</strain>
    </source>
</reference>
<dbReference type="GO" id="GO:0003677">
    <property type="term" value="F:DNA binding"/>
    <property type="evidence" value="ECO:0007669"/>
    <property type="project" value="UniProtKB-KW"/>
</dbReference>
<keyword evidence="2" id="KW-0238">DNA-binding</keyword>
<evidence type="ECO:0000313" key="2">
    <source>
        <dbReference type="EMBL" id="SIO19232.1"/>
    </source>
</evidence>
<accession>A0A1N6HHJ7</accession>
<gene>
    <name evidence="2" type="ORF">SAMN05444168_3293</name>
</gene>
<dbReference type="SUPFAM" id="SSF46785">
    <property type="entry name" value="Winged helix' DNA-binding domain"/>
    <property type="match status" value="1"/>
</dbReference>
<dbReference type="GO" id="GO:0003700">
    <property type="term" value="F:DNA-binding transcription factor activity"/>
    <property type="evidence" value="ECO:0007669"/>
    <property type="project" value="InterPro"/>
</dbReference>
<dbReference type="InterPro" id="IPR000835">
    <property type="entry name" value="HTH_MarR-typ"/>
</dbReference>
<evidence type="ECO:0000259" key="1">
    <source>
        <dbReference type="PROSITE" id="PS50995"/>
    </source>
</evidence>
<dbReference type="PANTHER" id="PTHR33164">
    <property type="entry name" value="TRANSCRIPTIONAL REGULATOR, MARR FAMILY"/>
    <property type="match status" value="1"/>
</dbReference>
<dbReference type="AlphaFoldDB" id="A0A1N6HHJ7"/>
<dbReference type="GO" id="GO:0006950">
    <property type="term" value="P:response to stress"/>
    <property type="evidence" value="ECO:0007669"/>
    <property type="project" value="TreeGrafter"/>
</dbReference>
<dbReference type="RefSeq" id="WP_074265205.1">
    <property type="nucleotide sequence ID" value="NZ_FSRM01000001.1"/>
</dbReference>
<dbReference type="PANTHER" id="PTHR33164:SF105">
    <property type="entry name" value="TRANSCRIPTIONAL REPRESSOR PROTEIN-RELATED"/>
    <property type="match status" value="1"/>
</dbReference>
<sequence length="136" mass="15620">METLPDDDCFALRQASRFISQIYGQHLANVGLTTTQYSILDRLHRHGDMTMHQLSMAMVMDRTSIVRALKPMQRDGLLESRRDGGRESTIALMKAGVTRLKKARPYWATAQAEFEERFGSQRIRALRSELFDLTDD</sequence>
<dbReference type="Proteomes" id="UP000184693">
    <property type="component" value="Unassembled WGS sequence"/>
</dbReference>
<protein>
    <submittedName>
        <fullName evidence="2">DNA-binding transcriptional regulator, MarR family</fullName>
    </submittedName>
</protein>
<dbReference type="SMART" id="SM00347">
    <property type="entry name" value="HTH_MARR"/>
    <property type="match status" value="1"/>
</dbReference>
<dbReference type="InterPro" id="IPR036390">
    <property type="entry name" value="WH_DNA-bd_sf"/>
</dbReference>
<evidence type="ECO:0000313" key="3">
    <source>
        <dbReference type="Proteomes" id="UP000184693"/>
    </source>
</evidence>
<feature type="domain" description="HTH marR-type" evidence="1">
    <location>
        <begin position="5"/>
        <end position="135"/>
    </location>
</feature>
<dbReference type="InterPro" id="IPR039422">
    <property type="entry name" value="MarR/SlyA-like"/>
</dbReference>
<dbReference type="Gene3D" id="1.10.10.10">
    <property type="entry name" value="Winged helix-like DNA-binding domain superfamily/Winged helix DNA-binding domain"/>
    <property type="match status" value="1"/>
</dbReference>
<dbReference type="OrthoDB" id="119252at2"/>
<organism evidence="2 3">
    <name type="scientific">Paraburkholderia phenazinium</name>
    <dbReference type="NCBI Taxonomy" id="60549"/>
    <lineage>
        <taxon>Bacteria</taxon>
        <taxon>Pseudomonadati</taxon>
        <taxon>Pseudomonadota</taxon>
        <taxon>Betaproteobacteria</taxon>
        <taxon>Burkholderiales</taxon>
        <taxon>Burkholderiaceae</taxon>
        <taxon>Paraburkholderia</taxon>
    </lineage>
</organism>
<dbReference type="PROSITE" id="PS50995">
    <property type="entry name" value="HTH_MARR_2"/>
    <property type="match status" value="1"/>
</dbReference>
<name>A0A1N6HHJ7_9BURK</name>